<evidence type="ECO:0000313" key="1">
    <source>
        <dbReference type="EMBL" id="RNA30306.1"/>
    </source>
</evidence>
<organism evidence="1 2">
    <name type="scientific">Brachionus plicatilis</name>
    <name type="common">Marine rotifer</name>
    <name type="synonym">Brachionus muelleri</name>
    <dbReference type="NCBI Taxonomy" id="10195"/>
    <lineage>
        <taxon>Eukaryota</taxon>
        <taxon>Metazoa</taxon>
        <taxon>Spiralia</taxon>
        <taxon>Gnathifera</taxon>
        <taxon>Rotifera</taxon>
        <taxon>Eurotatoria</taxon>
        <taxon>Monogononta</taxon>
        <taxon>Pseudotrocha</taxon>
        <taxon>Ploima</taxon>
        <taxon>Brachionidae</taxon>
        <taxon>Brachionus</taxon>
    </lineage>
</organism>
<dbReference type="Proteomes" id="UP000276133">
    <property type="component" value="Unassembled WGS sequence"/>
</dbReference>
<name>A0A3M7S3B0_BRAPC</name>
<gene>
    <name evidence="1" type="ORF">BpHYR1_034927</name>
</gene>
<dbReference type="EMBL" id="REGN01002103">
    <property type="protein sequence ID" value="RNA30306.1"/>
    <property type="molecule type" value="Genomic_DNA"/>
</dbReference>
<keyword evidence="2" id="KW-1185">Reference proteome</keyword>
<proteinExistence type="predicted"/>
<protein>
    <submittedName>
        <fullName evidence="1">Uncharacterized protein</fullName>
    </submittedName>
</protein>
<dbReference type="AlphaFoldDB" id="A0A3M7S3B0"/>
<reference evidence="1 2" key="1">
    <citation type="journal article" date="2018" name="Sci. Rep.">
        <title>Genomic signatures of local adaptation to the degree of environmental predictability in rotifers.</title>
        <authorList>
            <person name="Franch-Gras L."/>
            <person name="Hahn C."/>
            <person name="Garcia-Roger E.M."/>
            <person name="Carmona M.J."/>
            <person name="Serra M."/>
            <person name="Gomez A."/>
        </authorList>
    </citation>
    <scope>NUCLEOTIDE SEQUENCE [LARGE SCALE GENOMIC DNA]</scope>
    <source>
        <strain evidence="1">HYR1</strain>
    </source>
</reference>
<sequence length="63" mass="7452">MTQPWLTIMSLIDKFRTSVNVTTNLEKKITNSAEILTNLYIYIIYAENKIKDHDFFINNLIEN</sequence>
<evidence type="ECO:0000313" key="2">
    <source>
        <dbReference type="Proteomes" id="UP000276133"/>
    </source>
</evidence>
<comment type="caution">
    <text evidence="1">The sequence shown here is derived from an EMBL/GenBank/DDBJ whole genome shotgun (WGS) entry which is preliminary data.</text>
</comment>
<accession>A0A3M7S3B0</accession>